<dbReference type="InterPro" id="IPR011990">
    <property type="entry name" value="TPR-like_helical_dom_sf"/>
</dbReference>
<dbReference type="PANTHER" id="PTHR10098">
    <property type="entry name" value="RAPSYN-RELATED"/>
    <property type="match status" value="1"/>
</dbReference>
<evidence type="ECO:0000313" key="4">
    <source>
        <dbReference type="EMBL" id="UZE95312.1"/>
    </source>
</evidence>
<dbReference type="Gene3D" id="1.25.40.10">
    <property type="entry name" value="Tetratricopeptide repeat domain"/>
    <property type="match status" value="1"/>
</dbReference>
<protein>
    <submittedName>
        <fullName evidence="4">CHAT domain-containing protein</fullName>
    </submittedName>
</protein>
<accession>A0ABY6MZW1</accession>
<gene>
    <name evidence="4" type="ORF">NKI27_14750</name>
</gene>
<dbReference type="RefSeq" id="WP_265046801.1">
    <property type="nucleotide sequence ID" value="NZ_CP100390.1"/>
</dbReference>
<sequence>MIKKIFIPLLWFCQILLIAPPAHAEPPKGQFFFSEKTPQELLRMLEDPTEVAAAKDYEADFLTVCELYLSTNRFQAFFSCIDELSQSQFRYMYGKSGYTEGLQTLYNGSPWDFQANKHDMSFWRFTKPRHKRLKMEAWYRLNDFSQAYKYGSEALAEYIEYSGGLENLKIHAVNFSPRSPWSGDVIVTAGITALSAIQLGNEAEAKRILAILEQLHTKLDLEQAVLEPDEIREAYMRMVQVQLDQADELDYVSESRKTATYLTAGSMITLGLLFQSGDLFDIGADAAMGSEIEDAGKLRIQLQNARLAILKQDSKRAEEEFTKIIDNPELAKMTELHWLSLFERGRFYASQGQLETAEKDLYQSIDVIESTRGNISTESMKIGFTGSKTQVYQTLVDVLVRQKKVEPAFNVAERSRARTMIDMLADEELHNRGTDISSVLTTQTDITSNTNEPAWVSNSGNVQRGLKRKVATVRKTQPQMASLLAVDQNEFNGLQQLINKSETLVEYFKTEDQWYAFVATREDIKVIPLGTIDLAELTQRFRTDISQTNSAQYQQTAQQLYGALWKPIEGLIKSDEVVLVLDESLHYIPMSALHDGQQFLLEKYHSIRQLPSLAVSQYIAKPTSRNDSILILGNPTQDLPGAEQEAQQVANLYGTKKLLLQSMATKSTLLNEASNFRYLHIASHGVYENSAPLDSYLLLAGDNQETQRLTVAELYRAKLNNDLVVLSGCETGLNEVANGNDLLGFTRGFLFAGSRSIVSSLWLVDDSATEQLMTEFHQRLATNNKGQALNASQRKILNQFNAHPYYWAAFQLTGAN</sequence>
<keyword evidence="2" id="KW-0732">Signal</keyword>
<feature type="chain" id="PRO_5047076518" evidence="2">
    <location>
        <begin position="25"/>
        <end position="816"/>
    </location>
</feature>
<dbReference type="InterPro" id="IPR024983">
    <property type="entry name" value="CHAT_dom"/>
</dbReference>
<dbReference type="Pfam" id="PF12770">
    <property type="entry name" value="CHAT"/>
    <property type="match status" value="1"/>
</dbReference>
<dbReference type="Proteomes" id="UP001163739">
    <property type="component" value="Chromosome"/>
</dbReference>
<organism evidence="4 5">
    <name type="scientific">Alkalimarinus alittae</name>
    <dbReference type="NCBI Taxonomy" id="2961619"/>
    <lineage>
        <taxon>Bacteria</taxon>
        <taxon>Pseudomonadati</taxon>
        <taxon>Pseudomonadota</taxon>
        <taxon>Gammaproteobacteria</taxon>
        <taxon>Alteromonadales</taxon>
        <taxon>Alteromonadaceae</taxon>
        <taxon>Alkalimarinus</taxon>
    </lineage>
</organism>
<proteinExistence type="predicted"/>
<dbReference type="PANTHER" id="PTHR10098:SF108">
    <property type="entry name" value="TETRATRICOPEPTIDE REPEAT PROTEIN 28"/>
    <property type="match status" value="1"/>
</dbReference>
<keyword evidence="5" id="KW-1185">Reference proteome</keyword>
<evidence type="ECO:0000313" key="5">
    <source>
        <dbReference type="Proteomes" id="UP001163739"/>
    </source>
</evidence>
<dbReference type="EMBL" id="CP100390">
    <property type="protein sequence ID" value="UZE95312.1"/>
    <property type="molecule type" value="Genomic_DNA"/>
</dbReference>
<name>A0ABY6MZW1_9ALTE</name>
<keyword evidence="1" id="KW-0175">Coiled coil</keyword>
<feature type="signal peptide" evidence="2">
    <location>
        <begin position="1"/>
        <end position="24"/>
    </location>
</feature>
<evidence type="ECO:0000259" key="3">
    <source>
        <dbReference type="Pfam" id="PF12770"/>
    </source>
</evidence>
<evidence type="ECO:0000256" key="2">
    <source>
        <dbReference type="SAM" id="SignalP"/>
    </source>
</evidence>
<feature type="domain" description="CHAT" evidence="3">
    <location>
        <begin position="554"/>
        <end position="814"/>
    </location>
</feature>
<reference evidence="4" key="1">
    <citation type="submission" date="2022-06" db="EMBL/GenBank/DDBJ databases">
        <title>Alkalimarinus sp. nov., isolated from gut of a Alitta virens.</title>
        <authorList>
            <person name="Yang A.I."/>
            <person name="Shin N.-R."/>
        </authorList>
    </citation>
    <scope>NUCLEOTIDE SEQUENCE</scope>
    <source>
        <strain evidence="4">A2M4</strain>
    </source>
</reference>
<evidence type="ECO:0000256" key="1">
    <source>
        <dbReference type="SAM" id="Coils"/>
    </source>
</evidence>
<feature type="coiled-coil region" evidence="1">
    <location>
        <begin position="300"/>
        <end position="327"/>
    </location>
</feature>